<dbReference type="PANTHER" id="PTHR39084:SF1">
    <property type="entry name" value="DUF4010 DOMAIN-CONTAINING PROTEIN"/>
    <property type="match status" value="1"/>
</dbReference>
<dbReference type="InterPro" id="IPR025105">
    <property type="entry name" value="DUF4010"/>
</dbReference>
<evidence type="ECO:0000256" key="3">
    <source>
        <dbReference type="ARBA" id="ARBA00022475"/>
    </source>
</evidence>
<feature type="transmembrane region" description="Helical" evidence="7">
    <location>
        <begin position="6"/>
        <end position="25"/>
    </location>
</feature>
<name>D1C815_SPHTD</name>
<evidence type="ECO:0000256" key="2">
    <source>
        <dbReference type="ARBA" id="ARBA00009298"/>
    </source>
</evidence>
<sequence length="420" mass="43083">MQSDFWPYLPTLQRLALALAIGLFVGMEREWRGKEAGLRTFGFGALLGCLGALLGPPYALTALGLLGILVILISVRAILFGRDLELTTSAALLVVGFAGVLAGLGHTLTPTAVAVVTAGLLAWKEPLAGFTGGLSVQELRSAILLAMLAFVIYPALPEEAVDPWGLISPRDSWATVILIAGLGFANYILLKVYGTRGVRVSGFLGGLVNSSIAVVELATLHRRAKHGLGNVVYQGVLLATAGTLVRNAVVFGLLAPRALVAAAASFALLFLPSVAFAVIGQRSDEEKSSDVPIELPSPFSITAALRFGLIFLAITVAGTVAERLLGDAGFYVASLIGGAVSSASTVATAAILTANGTLNPTVAGTGAVLATLTSIGINLTLAARVGADRRLTTRLALALGITVLLGAVGIGIDRLLASSL</sequence>
<dbReference type="EMBL" id="CP001824">
    <property type="protein sequence ID" value="ACZ39958.1"/>
    <property type="molecule type" value="Genomic_DNA"/>
</dbReference>
<feature type="transmembrane region" description="Helical" evidence="7">
    <location>
        <begin position="172"/>
        <end position="190"/>
    </location>
</feature>
<feature type="transmembrane region" description="Helical" evidence="7">
    <location>
        <begin position="364"/>
        <end position="383"/>
    </location>
</feature>
<dbReference type="STRING" id="479434.Sthe_2543"/>
<evidence type="ECO:0000256" key="4">
    <source>
        <dbReference type="ARBA" id="ARBA00022692"/>
    </source>
</evidence>
<feature type="transmembrane region" description="Helical" evidence="7">
    <location>
        <begin position="258"/>
        <end position="279"/>
    </location>
</feature>
<dbReference type="Pfam" id="PF13194">
    <property type="entry name" value="DUF4010"/>
    <property type="match status" value="1"/>
</dbReference>
<evidence type="ECO:0000256" key="5">
    <source>
        <dbReference type="ARBA" id="ARBA00022989"/>
    </source>
</evidence>
<feature type="transmembrane region" description="Helical" evidence="7">
    <location>
        <begin position="60"/>
        <end position="79"/>
    </location>
</feature>
<evidence type="ECO:0000313" key="11">
    <source>
        <dbReference type="Proteomes" id="UP000002027"/>
    </source>
</evidence>
<dbReference type="InterPro" id="IPR003416">
    <property type="entry name" value="MgtC/SapB/SrpB/YhiD_fam"/>
</dbReference>
<keyword evidence="11" id="KW-1185">Reference proteome</keyword>
<evidence type="ECO:0000256" key="7">
    <source>
        <dbReference type="SAM" id="Phobius"/>
    </source>
</evidence>
<dbReference type="InterPro" id="IPR049177">
    <property type="entry name" value="MgtC_SapB_SrpB_YhiD_N"/>
</dbReference>
<dbReference type="KEGG" id="sti:Sthe_2543"/>
<reference evidence="10 11" key="2">
    <citation type="journal article" date="2010" name="Stand. Genomic Sci.">
        <title>Complete genome sequence of Desulfohalobium retbaense type strain (HR(100)).</title>
        <authorList>
            <person name="Spring S."/>
            <person name="Nolan M."/>
            <person name="Lapidus A."/>
            <person name="Glavina Del Rio T."/>
            <person name="Copeland A."/>
            <person name="Tice H."/>
            <person name="Cheng J.F."/>
            <person name="Lucas S."/>
            <person name="Land M."/>
            <person name="Chen F."/>
            <person name="Bruce D."/>
            <person name="Goodwin L."/>
            <person name="Pitluck S."/>
            <person name="Ivanova N."/>
            <person name="Mavromatis K."/>
            <person name="Mikhailova N."/>
            <person name="Pati A."/>
            <person name="Chen A."/>
            <person name="Palaniappan K."/>
            <person name="Hauser L."/>
            <person name="Chang Y.J."/>
            <person name="Jeffries C.D."/>
            <person name="Munk C."/>
            <person name="Kiss H."/>
            <person name="Chain P."/>
            <person name="Han C."/>
            <person name="Brettin T."/>
            <person name="Detter J.C."/>
            <person name="Schuler E."/>
            <person name="Goker M."/>
            <person name="Rohde M."/>
            <person name="Bristow J."/>
            <person name="Eisen J.A."/>
            <person name="Markowitz V."/>
            <person name="Hugenholtz P."/>
            <person name="Kyrpides N.C."/>
            <person name="Klenk H.P."/>
        </authorList>
    </citation>
    <scope>NUCLEOTIDE SEQUENCE [LARGE SCALE GENOMIC DNA]</scope>
    <source>
        <strain evidence="11">ATCC 49802 / DSM 20745 / S 6022</strain>
    </source>
</reference>
<dbReference type="InParanoid" id="D1C815"/>
<feature type="transmembrane region" description="Helical" evidence="7">
    <location>
        <begin position="328"/>
        <end position="352"/>
    </location>
</feature>
<dbReference type="Proteomes" id="UP000002027">
    <property type="component" value="Chromosome 2"/>
</dbReference>
<keyword evidence="6 7" id="KW-0472">Membrane</keyword>
<evidence type="ECO:0000313" key="10">
    <source>
        <dbReference type="EMBL" id="ACZ39958.1"/>
    </source>
</evidence>
<feature type="transmembrane region" description="Helical" evidence="7">
    <location>
        <begin position="232"/>
        <end position="251"/>
    </location>
</feature>
<feature type="transmembrane region" description="Helical" evidence="7">
    <location>
        <begin position="202"/>
        <end position="220"/>
    </location>
</feature>
<organism evidence="10 11">
    <name type="scientific">Sphaerobacter thermophilus (strain ATCC 49802 / DSM 20745 / KCCM 41009 / NCIMB 13125 / S 6022)</name>
    <dbReference type="NCBI Taxonomy" id="479434"/>
    <lineage>
        <taxon>Bacteria</taxon>
        <taxon>Pseudomonadati</taxon>
        <taxon>Thermomicrobiota</taxon>
        <taxon>Thermomicrobia</taxon>
        <taxon>Sphaerobacterales</taxon>
        <taxon>Sphaerobacterineae</taxon>
        <taxon>Sphaerobacteraceae</taxon>
        <taxon>Sphaerobacter</taxon>
    </lineage>
</organism>
<dbReference type="GO" id="GO:0005886">
    <property type="term" value="C:plasma membrane"/>
    <property type="evidence" value="ECO:0007669"/>
    <property type="project" value="UniProtKB-SubCell"/>
</dbReference>
<comment type="subcellular location">
    <subcellularLocation>
        <location evidence="1">Cell membrane</location>
        <topology evidence="1">Multi-pass membrane protein</topology>
    </subcellularLocation>
</comment>
<feature type="transmembrane region" description="Helical" evidence="7">
    <location>
        <begin position="86"/>
        <end position="104"/>
    </location>
</feature>
<dbReference type="eggNOG" id="COG3174">
    <property type="taxonomic scope" value="Bacteria"/>
</dbReference>
<keyword evidence="5 7" id="KW-1133">Transmembrane helix</keyword>
<dbReference type="Pfam" id="PF02308">
    <property type="entry name" value="MgtC"/>
    <property type="match status" value="1"/>
</dbReference>
<evidence type="ECO:0000256" key="1">
    <source>
        <dbReference type="ARBA" id="ARBA00004651"/>
    </source>
</evidence>
<feature type="domain" description="MgtC/SapB/SrpB/YhiD N-terminal" evidence="8">
    <location>
        <begin position="15"/>
        <end position="128"/>
    </location>
</feature>
<dbReference type="PRINTS" id="PR01837">
    <property type="entry name" value="MGTCSAPBPROT"/>
</dbReference>
<evidence type="ECO:0000259" key="9">
    <source>
        <dbReference type="Pfam" id="PF13194"/>
    </source>
</evidence>
<evidence type="ECO:0000256" key="6">
    <source>
        <dbReference type="ARBA" id="ARBA00023136"/>
    </source>
</evidence>
<dbReference type="PANTHER" id="PTHR39084">
    <property type="entry name" value="MEMBRANE PROTEIN-RELATED"/>
    <property type="match status" value="1"/>
</dbReference>
<feature type="transmembrane region" description="Helical" evidence="7">
    <location>
        <begin position="395"/>
        <end position="417"/>
    </location>
</feature>
<accession>D1C815</accession>
<protein>
    <submittedName>
        <fullName evidence="10">Uncharacterized protein</fullName>
    </submittedName>
</protein>
<proteinExistence type="inferred from homology"/>
<dbReference type="HOGENOM" id="CLU_036781_1_1_0"/>
<feature type="transmembrane region" description="Helical" evidence="7">
    <location>
        <begin position="37"/>
        <end position="54"/>
    </location>
</feature>
<keyword evidence="4 7" id="KW-0812">Transmembrane</keyword>
<keyword evidence="3" id="KW-1003">Cell membrane</keyword>
<dbReference type="RefSeq" id="WP_012872998.1">
    <property type="nucleotide sequence ID" value="NC_013524.1"/>
</dbReference>
<evidence type="ECO:0000259" key="8">
    <source>
        <dbReference type="Pfam" id="PF02308"/>
    </source>
</evidence>
<feature type="transmembrane region" description="Helical" evidence="7">
    <location>
        <begin position="299"/>
        <end position="321"/>
    </location>
</feature>
<feature type="domain" description="DUF4010" evidence="9">
    <location>
        <begin position="177"/>
        <end position="386"/>
    </location>
</feature>
<comment type="similarity">
    <text evidence="2">Belongs to the MgtC/SapB family.</text>
</comment>
<dbReference type="AlphaFoldDB" id="D1C815"/>
<gene>
    <name evidence="10" type="ordered locus">Sthe_2543</name>
</gene>
<reference evidence="11" key="1">
    <citation type="submission" date="2009-11" db="EMBL/GenBank/DDBJ databases">
        <title>The complete chromosome 2 of Sphaerobacter thermophilus DSM 20745.</title>
        <authorList>
            <person name="Lucas S."/>
            <person name="Copeland A."/>
            <person name="Lapidus A."/>
            <person name="Glavina del Rio T."/>
            <person name="Dalin E."/>
            <person name="Tice H."/>
            <person name="Bruce D."/>
            <person name="Goodwin L."/>
            <person name="Pitluck S."/>
            <person name="Kyrpides N."/>
            <person name="Mavromatis K."/>
            <person name="Ivanova N."/>
            <person name="Mikhailova N."/>
            <person name="LaButti K.M."/>
            <person name="Clum A."/>
            <person name="Sun H.I."/>
            <person name="Brettin T."/>
            <person name="Detter J.C."/>
            <person name="Han C."/>
            <person name="Larimer F."/>
            <person name="Land M."/>
            <person name="Hauser L."/>
            <person name="Markowitz V."/>
            <person name="Cheng J.F."/>
            <person name="Hugenholtz P."/>
            <person name="Woyke T."/>
            <person name="Wu D."/>
            <person name="Steenblock K."/>
            <person name="Schneider S."/>
            <person name="Pukall R."/>
            <person name="Goeker M."/>
            <person name="Klenk H.P."/>
            <person name="Eisen J.A."/>
        </authorList>
    </citation>
    <scope>NUCLEOTIDE SEQUENCE [LARGE SCALE GENOMIC DNA]</scope>
    <source>
        <strain evidence="11">ATCC 49802 / DSM 20745 / S 6022</strain>
    </source>
</reference>